<feature type="binding site" evidence="11">
    <location>
        <position position="138"/>
    </location>
    <ligand>
        <name>substrate</name>
    </ligand>
</feature>
<comment type="catalytic activity">
    <reaction evidence="10 11">
        <text>shikimate + ATP = 3-phosphoshikimate + ADP + H(+)</text>
        <dbReference type="Rhea" id="RHEA:13121"/>
        <dbReference type="ChEBI" id="CHEBI:15378"/>
        <dbReference type="ChEBI" id="CHEBI:30616"/>
        <dbReference type="ChEBI" id="CHEBI:36208"/>
        <dbReference type="ChEBI" id="CHEBI:145989"/>
        <dbReference type="ChEBI" id="CHEBI:456216"/>
        <dbReference type="EC" id="2.7.1.71"/>
    </reaction>
</comment>
<evidence type="ECO:0000256" key="7">
    <source>
        <dbReference type="ARBA" id="ARBA00022777"/>
    </source>
</evidence>
<keyword evidence="11" id="KW-0963">Cytoplasm</keyword>
<comment type="caution">
    <text evidence="11">Lacks conserved residue(s) required for the propagation of feature annotation.</text>
</comment>
<feature type="binding site" evidence="11">
    <location>
        <position position="13"/>
    </location>
    <ligand>
        <name>Mg(2+)</name>
        <dbReference type="ChEBI" id="CHEBI:18420"/>
    </ligand>
</feature>
<feature type="binding site" evidence="11">
    <location>
        <position position="120"/>
    </location>
    <ligand>
        <name>ATP</name>
        <dbReference type="ChEBI" id="CHEBI:30616"/>
    </ligand>
</feature>
<comment type="subunit">
    <text evidence="11">Monomer.</text>
</comment>
<dbReference type="UniPathway" id="UPA00053">
    <property type="reaction ID" value="UER00088"/>
</dbReference>
<evidence type="ECO:0000256" key="8">
    <source>
        <dbReference type="ARBA" id="ARBA00022840"/>
    </source>
</evidence>
<keyword evidence="9 11" id="KW-0057">Aromatic amino acid biosynthesis</keyword>
<dbReference type="EC" id="2.7.1.71" evidence="3 11"/>
<dbReference type="PANTHER" id="PTHR21087:SF16">
    <property type="entry name" value="SHIKIMATE KINASE 1, CHLOROPLASTIC"/>
    <property type="match status" value="1"/>
</dbReference>
<comment type="caution">
    <text evidence="12">The sequence shown here is derived from an EMBL/GenBank/DDBJ whole genome shotgun (WGS) entry which is preliminary data.</text>
</comment>
<dbReference type="RefSeq" id="WP_008826111.1">
    <property type="nucleotide sequence ID" value="NZ_AFNU02000001.1"/>
</dbReference>
<dbReference type="GO" id="GO:0000287">
    <property type="term" value="F:magnesium ion binding"/>
    <property type="evidence" value="ECO:0007669"/>
    <property type="project" value="UniProtKB-UniRule"/>
</dbReference>
<comment type="similarity">
    <text evidence="2 11">Belongs to the shikimate kinase family.</text>
</comment>
<dbReference type="GO" id="GO:0009073">
    <property type="term" value="P:aromatic amino acid family biosynthetic process"/>
    <property type="evidence" value="ECO:0007669"/>
    <property type="project" value="UniProtKB-KW"/>
</dbReference>
<dbReference type="Gene3D" id="3.40.50.300">
    <property type="entry name" value="P-loop containing nucleotide triphosphate hydrolases"/>
    <property type="match status" value="1"/>
</dbReference>
<keyword evidence="11" id="KW-0460">Magnesium</keyword>
<evidence type="ECO:0000256" key="1">
    <source>
        <dbReference type="ARBA" id="ARBA00004842"/>
    </source>
</evidence>
<keyword evidence="7 11" id="KW-0418">Kinase</keyword>
<dbReference type="CDD" id="cd00464">
    <property type="entry name" value="SK"/>
    <property type="match status" value="1"/>
</dbReference>
<dbReference type="STRING" id="1033810.HLPCO_000449"/>
<evidence type="ECO:0000256" key="4">
    <source>
        <dbReference type="ARBA" id="ARBA00022605"/>
    </source>
</evidence>
<name>U2EFT1_9MOLU</name>
<evidence type="ECO:0000256" key="6">
    <source>
        <dbReference type="ARBA" id="ARBA00022741"/>
    </source>
</evidence>
<dbReference type="EMBL" id="AFNU02000001">
    <property type="protein sequence ID" value="ERJ13783.1"/>
    <property type="molecule type" value="Genomic_DNA"/>
</dbReference>
<evidence type="ECO:0000256" key="2">
    <source>
        <dbReference type="ARBA" id="ARBA00006997"/>
    </source>
</evidence>
<feature type="binding site" evidence="11">
    <location>
        <position position="54"/>
    </location>
    <ligand>
        <name>substrate</name>
    </ligand>
</feature>
<dbReference type="InterPro" id="IPR023000">
    <property type="entry name" value="Shikimate_kinase_CS"/>
</dbReference>
<feature type="binding site" evidence="11">
    <location>
        <position position="79"/>
    </location>
    <ligand>
        <name>substrate</name>
    </ligand>
</feature>
<dbReference type="Proteomes" id="UP000005707">
    <property type="component" value="Unassembled WGS sequence"/>
</dbReference>
<dbReference type="GO" id="GO:0005829">
    <property type="term" value="C:cytosol"/>
    <property type="evidence" value="ECO:0007669"/>
    <property type="project" value="TreeGrafter"/>
</dbReference>
<keyword evidence="5 11" id="KW-0808">Transferase</keyword>
<dbReference type="InterPro" id="IPR000623">
    <property type="entry name" value="Shikimate_kinase/TSH1"/>
</dbReference>
<feature type="binding site" evidence="11">
    <location>
        <begin position="9"/>
        <end position="14"/>
    </location>
    <ligand>
        <name>ATP</name>
        <dbReference type="ChEBI" id="CHEBI:30616"/>
    </ligand>
</feature>
<evidence type="ECO:0000256" key="5">
    <source>
        <dbReference type="ARBA" id="ARBA00022679"/>
    </source>
</evidence>
<reference evidence="12 13" key="2">
    <citation type="journal article" date="2013" name="PLoS ONE">
        <title>INDIGO - INtegrated Data Warehouse of MIcrobial GenOmes with Examples from the Red Sea Extremophiles.</title>
        <authorList>
            <person name="Alam I."/>
            <person name="Antunes A."/>
            <person name="Kamau A.A."/>
            <person name="Ba Alawi W."/>
            <person name="Kalkatawi M."/>
            <person name="Stingl U."/>
            <person name="Bajic V.B."/>
        </authorList>
    </citation>
    <scope>NUCLEOTIDE SEQUENCE [LARGE SCALE GENOMIC DNA]</scope>
    <source>
        <strain evidence="12 13">SSD-17B</strain>
    </source>
</reference>
<dbReference type="InterPro" id="IPR031322">
    <property type="entry name" value="Shikimate/glucono_kinase"/>
</dbReference>
<reference evidence="12 13" key="1">
    <citation type="journal article" date="2011" name="J. Bacteriol.">
        <title>Genome sequence of Haloplasma contractile, an unusual contractile bacterium from a deep-sea anoxic brine lake.</title>
        <authorList>
            <person name="Antunes A."/>
            <person name="Alam I."/>
            <person name="El Dorry H."/>
            <person name="Siam R."/>
            <person name="Robertson A."/>
            <person name="Bajic V.B."/>
            <person name="Stingl U."/>
        </authorList>
    </citation>
    <scope>NUCLEOTIDE SEQUENCE [LARGE SCALE GENOMIC DNA]</scope>
    <source>
        <strain evidence="12 13">SSD-17B</strain>
    </source>
</reference>
<keyword evidence="13" id="KW-1185">Reference proteome</keyword>
<keyword evidence="4 11" id="KW-0028">Amino-acid biosynthesis</keyword>
<comment type="subcellular location">
    <subcellularLocation>
        <location evidence="11">Cytoplasm</location>
    </subcellularLocation>
</comment>
<dbReference type="InParanoid" id="U2EFT1"/>
<dbReference type="OrthoDB" id="9800332at2"/>
<evidence type="ECO:0000256" key="9">
    <source>
        <dbReference type="ARBA" id="ARBA00023141"/>
    </source>
</evidence>
<dbReference type="PROSITE" id="PS01128">
    <property type="entry name" value="SHIKIMATE_KINASE"/>
    <property type="match status" value="1"/>
</dbReference>
<keyword evidence="8 11" id="KW-0067">ATP-binding</keyword>
<dbReference type="GO" id="GO:0009423">
    <property type="term" value="P:chorismate biosynthetic process"/>
    <property type="evidence" value="ECO:0007669"/>
    <property type="project" value="UniProtKB-UniRule"/>
</dbReference>
<dbReference type="PANTHER" id="PTHR21087">
    <property type="entry name" value="SHIKIMATE KINASE"/>
    <property type="match status" value="1"/>
</dbReference>
<dbReference type="InterPro" id="IPR027417">
    <property type="entry name" value="P-loop_NTPase"/>
</dbReference>
<dbReference type="GO" id="GO:0004765">
    <property type="term" value="F:shikimate kinase activity"/>
    <property type="evidence" value="ECO:0007669"/>
    <property type="project" value="UniProtKB-UniRule"/>
</dbReference>
<keyword evidence="11" id="KW-0479">Metal-binding</keyword>
<sequence length="170" mass="19258">MIFLIGMMGSGKSTVGRELAKALDYSFIDTDSVIEDRYMKIHKLIKREGIDVFRDIENQVLKDIVATSLSQKIIIATGGGIILRRENREVIEKSSKKIIYLKNSIDSLIRHLQSDNLSKRPLLNTDLNNTLTHLLSERSELYEGLATFTITCDHLNKKALVEQIKQSLLA</sequence>
<dbReference type="AlphaFoldDB" id="U2EFT1"/>
<dbReference type="HAMAP" id="MF_00109">
    <property type="entry name" value="Shikimate_kinase"/>
    <property type="match status" value="1"/>
</dbReference>
<dbReference type="eggNOG" id="COG0703">
    <property type="taxonomic scope" value="Bacteria"/>
</dbReference>
<comment type="function">
    <text evidence="11">Catalyzes the specific phosphorylation of the 3-hydroxyl group of shikimic acid using ATP as a cosubstrate.</text>
</comment>
<evidence type="ECO:0000313" key="12">
    <source>
        <dbReference type="EMBL" id="ERJ13783.1"/>
    </source>
</evidence>
<dbReference type="GO" id="GO:0005524">
    <property type="term" value="F:ATP binding"/>
    <property type="evidence" value="ECO:0007669"/>
    <property type="project" value="UniProtKB-UniRule"/>
</dbReference>
<dbReference type="GO" id="GO:0008652">
    <property type="term" value="P:amino acid biosynthetic process"/>
    <property type="evidence" value="ECO:0007669"/>
    <property type="project" value="UniProtKB-KW"/>
</dbReference>
<keyword evidence="6 11" id="KW-0547">Nucleotide-binding</keyword>
<dbReference type="PRINTS" id="PR01100">
    <property type="entry name" value="SHIKIMTKNASE"/>
</dbReference>
<comment type="pathway">
    <text evidence="1 11">Metabolic intermediate biosynthesis; chorismate biosynthesis; chorismate from D-erythrose 4-phosphate and phosphoenolpyruvate: step 5/7.</text>
</comment>
<dbReference type="Pfam" id="PF01202">
    <property type="entry name" value="SKI"/>
    <property type="match status" value="1"/>
</dbReference>
<accession>U2EFT1</accession>
<evidence type="ECO:0000313" key="13">
    <source>
        <dbReference type="Proteomes" id="UP000005707"/>
    </source>
</evidence>
<gene>
    <name evidence="11 12" type="primary">aroK</name>
    <name evidence="12" type="ORF">HLPCO_000449</name>
</gene>
<dbReference type="SUPFAM" id="SSF52540">
    <property type="entry name" value="P-loop containing nucleoside triphosphate hydrolases"/>
    <property type="match status" value="1"/>
</dbReference>
<organism evidence="12 13">
    <name type="scientific">Haloplasma contractile SSD-17B</name>
    <dbReference type="NCBI Taxonomy" id="1033810"/>
    <lineage>
        <taxon>Bacteria</taxon>
        <taxon>Bacillati</taxon>
        <taxon>Mycoplasmatota</taxon>
        <taxon>Mollicutes</taxon>
        <taxon>Haloplasmatales</taxon>
        <taxon>Haloplasmataceae</taxon>
        <taxon>Haloplasma</taxon>
    </lineage>
</organism>
<proteinExistence type="inferred from homology"/>
<feature type="binding site" evidence="11">
    <location>
        <position position="31"/>
    </location>
    <ligand>
        <name>substrate</name>
    </ligand>
</feature>
<protein>
    <recommendedName>
        <fullName evidence="3 11">Shikimate kinase</fullName>
        <shortName evidence="11">SK</shortName>
        <ecNumber evidence="3 11">2.7.1.71</ecNumber>
    </recommendedName>
</protein>
<evidence type="ECO:0000256" key="10">
    <source>
        <dbReference type="ARBA" id="ARBA00048567"/>
    </source>
</evidence>
<evidence type="ECO:0000256" key="11">
    <source>
        <dbReference type="HAMAP-Rule" id="MF_00109"/>
    </source>
</evidence>
<evidence type="ECO:0000256" key="3">
    <source>
        <dbReference type="ARBA" id="ARBA00012154"/>
    </source>
</evidence>
<dbReference type="FunCoup" id="U2EFT1">
    <property type="interactions" value="339"/>
</dbReference>
<comment type="cofactor">
    <cofactor evidence="11">
        <name>Mg(2+)</name>
        <dbReference type="ChEBI" id="CHEBI:18420"/>
    </cofactor>
    <text evidence="11">Binds 1 Mg(2+) ion per subunit.</text>
</comment>